<feature type="transmembrane region" description="Helical" evidence="7">
    <location>
        <begin position="135"/>
        <end position="158"/>
    </location>
</feature>
<keyword evidence="5" id="KW-0046">Antibiotic resistance</keyword>
<dbReference type="GO" id="GO:0043190">
    <property type="term" value="C:ATP-binding cassette (ABC) transporter complex"/>
    <property type="evidence" value="ECO:0007669"/>
    <property type="project" value="InterPro"/>
</dbReference>
<evidence type="ECO:0000256" key="4">
    <source>
        <dbReference type="ARBA" id="ARBA00023136"/>
    </source>
</evidence>
<feature type="transmembrane region" description="Helical" evidence="7">
    <location>
        <begin position="97"/>
        <end position="123"/>
    </location>
</feature>
<keyword evidence="2 7" id="KW-0812">Transmembrane</keyword>
<evidence type="ECO:0000256" key="6">
    <source>
        <dbReference type="SAM" id="MobiDB-lite"/>
    </source>
</evidence>
<evidence type="ECO:0000256" key="1">
    <source>
        <dbReference type="ARBA" id="ARBA00004141"/>
    </source>
</evidence>
<evidence type="ECO:0000256" key="3">
    <source>
        <dbReference type="ARBA" id="ARBA00022989"/>
    </source>
</evidence>
<dbReference type="STRING" id="235985.SAMN05414137_106265"/>
<accession>A0A1H7N8K8</accession>
<feature type="transmembrane region" description="Helical" evidence="7">
    <location>
        <begin position="165"/>
        <end position="182"/>
    </location>
</feature>
<dbReference type="Proteomes" id="UP000183015">
    <property type="component" value="Unassembled WGS sequence"/>
</dbReference>
<dbReference type="Pfam" id="PF01061">
    <property type="entry name" value="ABC2_membrane"/>
    <property type="match status" value="1"/>
</dbReference>
<reference evidence="10" key="1">
    <citation type="submission" date="2016-10" db="EMBL/GenBank/DDBJ databases">
        <authorList>
            <person name="Varghese N."/>
        </authorList>
    </citation>
    <scope>NUCLEOTIDE SEQUENCE [LARGE SCALE GENOMIC DNA]</scope>
    <source>
        <strain evidence="10">DSM 45096 / BCRC 16803 / CGMCC 4.1857 / CIP 109030 / JCM 12277 / KCTC 19219 / NBRC 100920 / 33214</strain>
    </source>
</reference>
<feature type="transmembrane region" description="Helical" evidence="7">
    <location>
        <begin position="218"/>
        <end position="238"/>
    </location>
</feature>
<proteinExistence type="predicted"/>
<dbReference type="AlphaFoldDB" id="A0A1H7N8K8"/>
<keyword evidence="4 7" id="KW-0472">Membrane</keyword>
<evidence type="ECO:0000256" key="5">
    <source>
        <dbReference type="ARBA" id="ARBA00023251"/>
    </source>
</evidence>
<dbReference type="PANTHER" id="PTHR43229">
    <property type="entry name" value="NODULATION PROTEIN J"/>
    <property type="match status" value="1"/>
</dbReference>
<keyword evidence="10" id="KW-1185">Reference proteome</keyword>
<feature type="transmembrane region" description="Helical" evidence="7">
    <location>
        <begin position="54"/>
        <end position="76"/>
    </location>
</feature>
<dbReference type="InterPro" id="IPR051784">
    <property type="entry name" value="Nod_factor_ABC_transporter"/>
</dbReference>
<organism evidence="9 10">
    <name type="scientific">Streptacidiphilus jiangxiensis</name>
    <dbReference type="NCBI Taxonomy" id="235985"/>
    <lineage>
        <taxon>Bacteria</taxon>
        <taxon>Bacillati</taxon>
        <taxon>Actinomycetota</taxon>
        <taxon>Actinomycetes</taxon>
        <taxon>Kitasatosporales</taxon>
        <taxon>Streptomycetaceae</taxon>
        <taxon>Streptacidiphilus</taxon>
    </lineage>
</organism>
<feature type="domain" description="ABC-2 type transporter transmembrane" evidence="8">
    <location>
        <begin position="5"/>
        <end position="201"/>
    </location>
</feature>
<gene>
    <name evidence="9" type="ORF">SAMN05414137_106265</name>
</gene>
<dbReference type="GO" id="GO:0140359">
    <property type="term" value="F:ABC-type transporter activity"/>
    <property type="evidence" value="ECO:0007669"/>
    <property type="project" value="InterPro"/>
</dbReference>
<dbReference type="EMBL" id="FOAZ01000006">
    <property type="protein sequence ID" value="SEL19966.1"/>
    <property type="molecule type" value="Genomic_DNA"/>
</dbReference>
<dbReference type="RefSeq" id="WP_052438933.1">
    <property type="nucleotide sequence ID" value="NZ_BBPN01000021.1"/>
</dbReference>
<evidence type="ECO:0000313" key="9">
    <source>
        <dbReference type="EMBL" id="SEL19966.1"/>
    </source>
</evidence>
<dbReference type="OrthoDB" id="63188at2"/>
<dbReference type="PANTHER" id="PTHR43229:SF2">
    <property type="entry name" value="NODULATION PROTEIN J"/>
    <property type="match status" value="1"/>
</dbReference>
<dbReference type="InterPro" id="IPR000412">
    <property type="entry name" value="ABC_2_transport"/>
</dbReference>
<comment type="subcellular location">
    <subcellularLocation>
        <location evidence="1">Membrane</location>
        <topology evidence="1">Multi-pass membrane protein</topology>
    </subcellularLocation>
</comment>
<feature type="transmembrane region" description="Helical" evidence="7">
    <location>
        <begin position="20"/>
        <end position="42"/>
    </location>
</feature>
<feature type="compositionally biased region" description="Basic and acidic residues" evidence="6">
    <location>
        <begin position="253"/>
        <end position="263"/>
    </location>
</feature>
<dbReference type="eggNOG" id="COG0842">
    <property type="taxonomic scope" value="Bacteria"/>
</dbReference>
<sequence length="273" mass="28653">MTLHLFRLECLRMLRDPRYLALAVVAPIGFYLLFATIFGGGPTQPGELKGTVEIMVAMAAYGAIWGALSATGPRLAHERSSGWLEQLRAMPVTGRHLLTAKLAAGLAVALPALVLVCVTAVVAKGVRLEAWQWAALVPAMWLGTLPFALLGVVVGLLVGPEAAFPLSYGLYMAASALGGLWVPPARLSSALQEVAHTLPTYRLADLGWRIAAGHAPTWADLGVLAAWSAGLAGLTVLVQQRGPSRGRGRGRGRSQERRARPAEDGAASALSAG</sequence>
<dbReference type="GO" id="GO:0046677">
    <property type="term" value="P:response to antibiotic"/>
    <property type="evidence" value="ECO:0007669"/>
    <property type="project" value="UniProtKB-KW"/>
</dbReference>
<protein>
    <submittedName>
        <fullName evidence="9">ABC-2 type transport system permease protein</fullName>
    </submittedName>
</protein>
<evidence type="ECO:0000313" key="10">
    <source>
        <dbReference type="Proteomes" id="UP000183015"/>
    </source>
</evidence>
<evidence type="ECO:0000256" key="2">
    <source>
        <dbReference type="ARBA" id="ARBA00022692"/>
    </source>
</evidence>
<dbReference type="PIRSF" id="PIRSF006648">
    <property type="entry name" value="DrrB"/>
    <property type="match status" value="1"/>
</dbReference>
<feature type="region of interest" description="Disordered" evidence="6">
    <location>
        <begin position="242"/>
        <end position="273"/>
    </location>
</feature>
<dbReference type="InterPro" id="IPR013525">
    <property type="entry name" value="ABC2_TM"/>
</dbReference>
<evidence type="ECO:0000256" key="7">
    <source>
        <dbReference type="SAM" id="Phobius"/>
    </source>
</evidence>
<evidence type="ECO:0000259" key="8">
    <source>
        <dbReference type="Pfam" id="PF01061"/>
    </source>
</evidence>
<name>A0A1H7N8K8_STRJI</name>
<keyword evidence="3 7" id="KW-1133">Transmembrane helix</keyword>